<dbReference type="EMBL" id="GL876969">
    <property type="protein sequence ID" value="KLU86834.1"/>
    <property type="molecule type" value="Genomic_DNA"/>
</dbReference>
<gene>
    <name evidence="2" type="ORF">MAPG_05842</name>
</gene>
<feature type="region of interest" description="Disordered" evidence="1">
    <location>
        <begin position="12"/>
        <end position="39"/>
    </location>
</feature>
<organism evidence="3 4">
    <name type="scientific">Magnaporthiopsis poae (strain ATCC 64411 / 73-15)</name>
    <name type="common">Kentucky bluegrass fungus</name>
    <name type="synonym">Magnaporthe poae</name>
    <dbReference type="NCBI Taxonomy" id="644358"/>
    <lineage>
        <taxon>Eukaryota</taxon>
        <taxon>Fungi</taxon>
        <taxon>Dikarya</taxon>
        <taxon>Ascomycota</taxon>
        <taxon>Pezizomycotina</taxon>
        <taxon>Sordariomycetes</taxon>
        <taxon>Sordariomycetidae</taxon>
        <taxon>Magnaporthales</taxon>
        <taxon>Magnaporthaceae</taxon>
        <taxon>Magnaporthiopsis</taxon>
    </lineage>
</organism>
<dbReference type="Proteomes" id="UP000011715">
    <property type="component" value="Unassembled WGS sequence"/>
</dbReference>
<evidence type="ECO:0000313" key="4">
    <source>
        <dbReference type="Proteomes" id="UP000011715"/>
    </source>
</evidence>
<dbReference type="eggNOG" id="ENOG502RNFH">
    <property type="taxonomic scope" value="Eukaryota"/>
</dbReference>
<name>A0A0C4E0G9_MAGP6</name>
<protein>
    <submittedName>
        <fullName evidence="2 3">Uncharacterized protein</fullName>
    </submittedName>
</protein>
<dbReference type="EMBL" id="ADBL01001394">
    <property type="status" value="NOT_ANNOTATED_CDS"/>
    <property type="molecule type" value="Genomic_DNA"/>
</dbReference>
<accession>A0A0C4E0G9</accession>
<feature type="region of interest" description="Disordered" evidence="1">
    <location>
        <begin position="51"/>
        <end position="85"/>
    </location>
</feature>
<reference evidence="4" key="1">
    <citation type="submission" date="2010-05" db="EMBL/GenBank/DDBJ databases">
        <title>The genome sequence of Magnaporthe poae strain ATCC 64411.</title>
        <authorList>
            <person name="Ma L.-J."/>
            <person name="Dead R."/>
            <person name="Young S."/>
            <person name="Zeng Q."/>
            <person name="Koehrsen M."/>
            <person name="Alvarado L."/>
            <person name="Berlin A."/>
            <person name="Chapman S.B."/>
            <person name="Chen Z."/>
            <person name="Freedman E."/>
            <person name="Gellesch M."/>
            <person name="Goldberg J."/>
            <person name="Griggs A."/>
            <person name="Gujja S."/>
            <person name="Heilman E.R."/>
            <person name="Heiman D."/>
            <person name="Hepburn T."/>
            <person name="Howarth C."/>
            <person name="Jen D."/>
            <person name="Larson L."/>
            <person name="Mehta T."/>
            <person name="Neiman D."/>
            <person name="Pearson M."/>
            <person name="Roberts A."/>
            <person name="Saif S."/>
            <person name="Shea T."/>
            <person name="Shenoy N."/>
            <person name="Sisk P."/>
            <person name="Stolte C."/>
            <person name="Sykes S."/>
            <person name="Walk T."/>
            <person name="White J."/>
            <person name="Yandava C."/>
            <person name="Haas B."/>
            <person name="Nusbaum C."/>
            <person name="Birren B."/>
        </authorList>
    </citation>
    <scope>NUCLEOTIDE SEQUENCE [LARGE SCALE GENOMIC DNA]</scope>
    <source>
        <strain evidence="4">ATCC 64411 / 73-15</strain>
    </source>
</reference>
<dbReference type="VEuPathDB" id="FungiDB:MAPG_05842"/>
<reference evidence="3" key="5">
    <citation type="submission" date="2015-06" db="UniProtKB">
        <authorList>
            <consortium name="EnsemblFungi"/>
        </authorList>
    </citation>
    <scope>IDENTIFICATION</scope>
    <source>
        <strain evidence="3">ATCC 64411</strain>
    </source>
</reference>
<sequence length="133" mass="14936">MTECACVCPRAKGRRRGREGRAGGDNDRGGGGRPCRRQTSWRGCRDCPFESHEADPDGVPLVGPVLEKKGEKKRGRGERKRKEKTRCFPSKAVQGACLAGSEAFPTLRLHRPPLGINTWWGRKMKGRYWDLED</sequence>
<feature type="compositionally biased region" description="Basic residues" evidence="1">
    <location>
        <begin position="71"/>
        <end position="84"/>
    </location>
</feature>
<evidence type="ECO:0000313" key="2">
    <source>
        <dbReference type="EMBL" id="KLU86834.1"/>
    </source>
</evidence>
<keyword evidence="4" id="KW-1185">Reference proteome</keyword>
<reference evidence="2" key="2">
    <citation type="submission" date="2010-05" db="EMBL/GenBank/DDBJ databases">
        <title>The Genome Sequence of Magnaporthe poae strain ATCC 64411.</title>
        <authorList>
            <consortium name="The Broad Institute Genome Sequencing Platform"/>
            <consortium name="Broad Institute Genome Sequencing Center for Infectious Disease"/>
            <person name="Ma L.-J."/>
            <person name="Dead R."/>
            <person name="Young S."/>
            <person name="Zeng Q."/>
            <person name="Koehrsen M."/>
            <person name="Alvarado L."/>
            <person name="Berlin A."/>
            <person name="Chapman S.B."/>
            <person name="Chen Z."/>
            <person name="Freedman E."/>
            <person name="Gellesch M."/>
            <person name="Goldberg J."/>
            <person name="Griggs A."/>
            <person name="Gujja S."/>
            <person name="Heilman E.R."/>
            <person name="Heiman D."/>
            <person name="Hepburn T."/>
            <person name="Howarth C."/>
            <person name="Jen D."/>
            <person name="Larson L."/>
            <person name="Mehta T."/>
            <person name="Neiman D."/>
            <person name="Pearson M."/>
            <person name="Roberts A."/>
            <person name="Saif S."/>
            <person name="Shea T."/>
            <person name="Shenoy N."/>
            <person name="Sisk P."/>
            <person name="Stolte C."/>
            <person name="Sykes S."/>
            <person name="Walk T."/>
            <person name="White J."/>
            <person name="Yandava C."/>
            <person name="Haas B."/>
            <person name="Nusbaum C."/>
            <person name="Birren B."/>
        </authorList>
    </citation>
    <scope>NUCLEOTIDE SEQUENCE</scope>
    <source>
        <strain evidence="2">ATCC 64411</strain>
    </source>
</reference>
<dbReference type="EnsemblFungi" id="MAPG_05842T0">
    <property type="protein sequence ID" value="MAPG_05842T0"/>
    <property type="gene ID" value="MAPG_05842"/>
</dbReference>
<reference evidence="3" key="4">
    <citation type="journal article" date="2015" name="G3 (Bethesda)">
        <title>Genome sequences of three phytopathogenic species of the Magnaporthaceae family of fungi.</title>
        <authorList>
            <person name="Okagaki L.H."/>
            <person name="Nunes C.C."/>
            <person name="Sailsbery J."/>
            <person name="Clay B."/>
            <person name="Brown D."/>
            <person name="John T."/>
            <person name="Oh Y."/>
            <person name="Young N."/>
            <person name="Fitzgerald M."/>
            <person name="Haas B.J."/>
            <person name="Zeng Q."/>
            <person name="Young S."/>
            <person name="Adiconis X."/>
            <person name="Fan L."/>
            <person name="Levin J.Z."/>
            <person name="Mitchell T.K."/>
            <person name="Okubara P.A."/>
            <person name="Farman M.L."/>
            <person name="Kohn L.M."/>
            <person name="Birren B."/>
            <person name="Ma L.-J."/>
            <person name="Dean R.A."/>
        </authorList>
    </citation>
    <scope>NUCLEOTIDE SEQUENCE</scope>
    <source>
        <strain evidence="3">ATCC 64411 / 73-15</strain>
    </source>
</reference>
<proteinExistence type="predicted"/>
<feature type="compositionally biased region" description="Basic and acidic residues" evidence="1">
    <location>
        <begin position="19"/>
        <end position="30"/>
    </location>
</feature>
<evidence type="ECO:0000313" key="3">
    <source>
        <dbReference type="EnsemblFungi" id="MAPG_05842T0"/>
    </source>
</evidence>
<evidence type="ECO:0000256" key="1">
    <source>
        <dbReference type="SAM" id="MobiDB-lite"/>
    </source>
</evidence>
<reference evidence="2" key="3">
    <citation type="submission" date="2011-03" db="EMBL/GenBank/DDBJ databases">
        <title>Annotation of Magnaporthe poae ATCC 64411.</title>
        <authorList>
            <person name="Ma L.-J."/>
            <person name="Dead R."/>
            <person name="Young S.K."/>
            <person name="Zeng Q."/>
            <person name="Gargeya S."/>
            <person name="Fitzgerald M."/>
            <person name="Haas B."/>
            <person name="Abouelleil A."/>
            <person name="Alvarado L."/>
            <person name="Arachchi H.M."/>
            <person name="Berlin A."/>
            <person name="Brown A."/>
            <person name="Chapman S.B."/>
            <person name="Chen Z."/>
            <person name="Dunbar C."/>
            <person name="Freedman E."/>
            <person name="Gearin G."/>
            <person name="Gellesch M."/>
            <person name="Goldberg J."/>
            <person name="Griggs A."/>
            <person name="Gujja S."/>
            <person name="Heiman D."/>
            <person name="Howarth C."/>
            <person name="Larson L."/>
            <person name="Lui A."/>
            <person name="MacDonald P.J.P."/>
            <person name="Mehta T."/>
            <person name="Montmayeur A."/>
            <person name="Murphy C."/>
            <person name="Neiman D."/>
            <person name="Pearson M."/>
            <person name="Priest M."/>
            <person name="Roberts A."/>
            <person name="Saif S."/>
            <person name="Shea T."/>
            <person name="Shenoy N."/>
            <person name="Sisk P."/>
            <person name="Stolte C."/>
            <person name="Sykes S."/>
            <person name="Yandava C."/>
            <person name="Wortman J."/>
            <person name="Nusbaum C."/>
            <person name="Birren B."/>
        </authorList>
    </citation>
    <scope>NUCLEOTIDE SEQUENCE</scope>
    <source>
        <strain evidence="2">ATCC 64411</strain>
    </source>
</reference>
<dbReference type="AlphaFoldDB" id="A0A0C4E0G9"/>